<dbReference type="GO" id="GO:0051537">
    <property type="term" value="F:2 iron, 2 sulfur cluster binding"/>
    <property type="evidence" value="ECO:0007669"/>
    <property type="project" value="UniProtKB-KW"/>
</dbReference>
<proteinExistence type="inferred from homology"/>
<dbReference type="SUPFAM" id="SSF50022">
    <property type="entry name" value="ISP domain"/>
    <property type="match status" value="1"/>
</dbReference>
<evidence type="ECO:0000256" key="1">
    <source>
        <dbReference type="ARBA" id="ARBA00022714"/>
    </source>
</evidence>
<keyword evidence="9" id="KW-0560">Oxidoreductase</keyword>
<evidence type="ECO:0000256" key="6">
    <source>
        <dbReference type="ARBA" id="ARBA00038001"/>
    </source>
</evidence>
<keyword evidence="9" id="KW-0223">Dioxygenase</keyword>
<keyword evidence="1" id="KW-0001">2Fe-2S</keyword>
<comment type="cofactor">
    <cofactor evidence="5">
        <name>[2Fe-2S] cluster</name>
        <dbReference type="ChEBI" id="CHEBI:190135"/>
    </cofactor>
</comment>
<evidence type="ECO:0000256" key="5">
    <source>
        <dbReference type="ARBA" id="ARBA00034078"/>
    </source>
</evidence>
<dbReference type="AlphaFoldDB" id="A0A517W8V8"/>
<dbReference type="PANTHER" id="PTHR21496">
    <property type="entry name" value="FERREDOXIN-RELATED"/>
    <property type="match status" value="1"/>
</dbReference>
<evidence type="ECO:0000256" key="7">
    <source>
        <dbReference type="SAM" id="MobiDB-lite"/>
    </source>
</evidence>
<dbReference type="PROSITE" id="PS51296">
    <property type="entry name" value="RIESKE"/>
    <property type="match status" value="1"/>
</dbReference>
<dbReference type="GO" id="GO:0046872">
    <property type="term" value="F:metal ion binding"/>
    <property type="evidence" value="ECO:0007669"/>
    <property type="project" value="UniProtKB-KW"/>
</dbReference>
<evidence type="ECO:0000259" key="8">
    <source>
        <dbReference type="PROSITE" id="PS51296"/>
    </source>
</evidence>
<protein>
    <submittedName>
        <fullName evidence="9">Naphthalene 1,2-dioxygenase/salicylate 5-hydroxylase systems, ferredoxin component</fullName>
    </submittedName>
</protein>
<organism evidence="9 10">
    <name type="scientific">Gimesia chilikensis</name>
    <dbReference type="NCBI Taxonomy" id="2605989"/>
    <lineage>
        <taxon>Bacteria</taxon>
        <taxon>Pseudomonadati</taxon>
        <taxon>Planctomycetota</taxon>
        <taxon>Planctomycetia</taxon>
        <taxon>Planctomycetales</taxon>
        <taxon>Planctomycetaceae</taxon>
        <taxon>Gimesia</taxon>
    </lineage>
</organism>
<evidence type="ECO:0000256" key="3">
    <source>
        <dbReference type="ARBA" id="ARBA00023004"/>
    </source>
</evidence>
<gene>
    <name evidence="9" type="primary">nagAb_1</name>
    <name evidence="9" type="ORF">V6x_13660</name>
</gene>
<dbReference type="GO" id="GO:0051213">
    <property type="term" value="F:dioxygenase activity"/>
    <property type="evidence" value="ECO:0007669"/>
    <property type="project" value="UniProtKB-KW"/>
</dbReference>
<dbReference type="Gene3D" id="2.102.10.10">
    <property type="entry name" value="Rieske [2Fe-2S] iron-sulphur domain"/>
    <property type="match status" value="1"/>
</dbReference>
<dbReference type="Proteomes" id="UP000320722">
    <property type="component" value="Chromosome"/>
</dbReference>
<dbReference type="InterPro" id="IPR017941">
    <property type="entry name" value="Rieske_2Fe-2S"/>
</dbReference>
<dbReference type="EMBL" id="CP036347">
    <property type="protein sequence ID" value="QDU01684.1"/>
    <property type="molecule type" value="Genomic_DNA"/>
</dbReference>
<accession>A0A517W8V8</accession>
<dbReference type="InterPro" id="IPR036922">
    <property type="entry name" value="Rieske_2Fe-2S_sf"/>
</dbReference>
<keyword evidence="4" id="KW-0411">Iron-sulfur</keyword>
<dbReference type="PANTHER" id="PTHR21496:SF0">
    <property type="entry name" value="RIESKE DOMAIN-CONTAINING PROTEIN"/>
    <property type="match status" value="1"/>
</dbReference>
<reference evidence="9 10" key="1">
    <citation type="submission" date="2019-02" db="EMBL/GenBank/DDBJ databases">
        <title>Deep-cultivation of Planctomycetes and their phenomic and genomic characterization uncovers novel biology.</title>
        <authorList>
            <person name="Wiegand S."/>
            <person name="Jogler M."/>
            <person name="Boedeker C."/>
            <person name="Pinto D."/>
            <person name="Vollmers J."/>
            <person name="Rivas-Marin E."/>
            <person name="Kohn T."/>
            <person name="Peeters S.H."/>
            <person name="Heuer A."/>
            <person name="Rast P."/>
            <person name="Oberbeckmann S."/>
            <person name="Bunk B."/>
            <person name="Jeske O."/>
            <person name="Meyerdierks A."/>
            <person name="Storesund J.E."/>
            <person name="Kallscheuer N."/>
            <person name="Luecker S."/>
            <person name="Lage O.M."/>
            <person name="Pohl T."/>
            <person name="Merkel B.J."/>
            <person name="Hornburger P."/>
            <person name="Mueller R.-W."/>
            <person name="Bruemmer F."/>
            <person name="Labrenz M."/>
            <person name="Spormann A.M."/>
            <person name="Op den Camp H."/>
            <person name="Overmann J."/>
            <person name="Amann R."/>
            <person name="Jetten M.S.M."/>
            <person name="Mascher T."/>
            <person name="Medema M.H."/>
            <person name="Devos D.P."/>
            <person name="Kaster A.-K."/>
            <person name="Ovreas L."/>
            <person name="Rohde M."/>
            <person name="Galperin M.Y."/>
            <person name="Jogler C."/>
        </authorList>
    </citation>
    <scope>NUCLEOTIDE SEQUENCE [LARGE SCALE GENOMIC DNA]</scope>
    <source>
        <strain evidence="9 10">V6</strain>
    </source>
</reference>
<evidence type="ECO:0000256" key="4">
    <source>
        <dbReference type="ARBA" id="ARBA00023014"/>
    </source>
</evidence>
<keyword evidence="2" id="KW-0479">Metal-binding</keyword>
<name>A0A517W8V8_9PLAN</name>
<evidence type="ECO:0000313" key="9">
    <source>
        <dbReference type="EMBL" id="QDU01684.1"/>
    </source>
</evidence>
<dbReference type="Pfam" id="PF00355">
    <property type="entry name" value="Rieske"/>
    <property type="match status" value="1"/>
</dbReference>
<feature type="region of interest" description="Disordered" evidence="7">
    <location>
        <begin position="118"/>
        <end position="137"/>
    </location>
</feature>
<feature type="domain" description="Rieske" evidence="8">
    <location>
        <begin position="15"/>
        <end position="109"/>
    </location>
</feature>
<dbReference type="RefSeq" id="WP_145037846.1">
    <property type="nucleotide sequence ID" value="NZ_CP036347.1"/>
</dbReference>
<sequence length="137" mass="15466">MNNNPDSSPIERRLWFKALSKDELKEGQVKTVYINYHTLCMTHFDAKYGALDNRCPHQGASLGDGTIKNGLLRCPHHGMEFCPIEGNHSEHAESVESYPVEMRSDGIYVSLPVIPPPSKISLRSDHQTHLRQNRPSS</sequence>
<comment type="similarity">
    <text evidence="6">Belongs to the bacterial ring-hydroxylating dioxygenase ferredoxin component family.</text>
</comment>
<evidence type="ECO:0000313" key="10">
    <source>
        <dbReference type="Proteomes" id="UP000320722"/>
    </source>
</evidence>
<evidence type="ECO:0000256" key="2">
    <source>
        <dbReference type="ARBA" id="ARBA00022723"/>
    </source>
</evidence>
<keyword evidence="3" id="KW-0408">Iron</keyword>